<dbReference type="Proteomes" id="UP000255417">
    <property type="component" value="Unassembled WGS sequence"/>
</dbReference>
<evidence type="ECO:0008006" key="4">
    <source>
        <dbReference type="Google" id="ProtNLM"/>
    </source>
</evidence>
<dbReference type="OrthoDB" id="8613782at2"/>
<dbReference type="EMBL" id="UGTA01000001">
    <property type="protein sequence ID" value="SUB59170.1"/>
    <property type="molecule type" value="Genomic_DNA"/>
</dbReference>
<name>A0A379CA23_9PAST</name>
<organism evidence="2 3">
    <name type="scientific">Phocoenobacter uteri</name>
    <dbReference type="NCBI Taxonomy" id="146806"/>
    <lineage>
        <taxon>Bacteria</taxon>
        <taxon>Pseudomonadati</taxon>
        <taxon>Pseudomonadota</taxon>
        <taxon>Gammaproteobacteria</taxon>
        <taxon>Pasteurellales</taxon>
        <taxon>Pasteurellaceae</taxon>
        <taxon>Phocoenobacter</taxon>
    </lineage>
</organism>
<evidence type="ECO:0000256" key="1">
    <source>
        <dbReference type="SAM" id="SignalP"/>
    </source>
</evidence>
<feature type="chain" id="PRO_5016987351" description="Lipoprotein" evidence="1">
    <location>
        <begin position="21"/>
        <end position="124"/>
    </location>
</feature>
<accession>A0A379CA23</accession>
<sequence length="124" mass="15022">MKYKYYFLLVVFFLTSCCIDSSSCIAVKFWDGYYSRENASKEFDKEEQIFYDNESPNKKLLRKKNEAFCDELTPKLFEQKKKYDKNDVVNMSDIFVYCMRINNTPIYLDLNKNYNWLIESDVKR</sequence>
<evidence type="ECO:0000313" key="3">
    <source>
        <dbReference type="Proteomes" id="UP000255417"/>
    </source>
</evidence>
<reference evidence="2 3" key="1">
    <citation type="submission" date="2018-06" db="EMBL/GenBank/DDBJ databases">
        <authorList>
            <consortium name="Pathogen Informatics"/>
            <person name="Doyle S."/>
        </authorList>
    </citation>
    <scope>NUCLEOTIDE SEQUENCE [LARGE SCALE GENOMIC DNA]</scope>
    <source>
        <strain evidence="2 3">NCTC12872</strain>
    </source>
</reference>
<feature type="signal peptide" evidence="1">
    <location>
        <begin position="1"/>
        <end position="20"/>
    </location>
</feature>
<dbReference type="PROSITE" id="PS51257">
    <property type="entry name" value="PROKAR_LIPOPROTEIN"/>
    <property type="match status" value="1"/>
</dbReference>
<protein>
    <recommendedName>
        <fullName evidence="4">Lipoprotein</fullName>
    </recommendedName>
</protein>
<dbReference type="AlphaFoldDB" id="A0A379CA23"/>
<evidence type="ECO:0000313" key="2">
    <source>
        <dbReference type="EMBL" id="SUB59170.1"/>
    </source>
</evidence>
<keyword evidence="3" id="KW-1185">Reference proteome</keyword>
<proteinExistence type="predicted"/>
<keyword evidence="1" id="KW-0732">Signal</keyword>
<gene>
    <name evidence="2" type="ORF">NCTC12872_01145</name>
</gene>
<dbReference type="RefSeq" id="WP_115315659.1">
    <property type="nucleotide sequence ID" value="NZ_LWIF01000001.1"/>
</dbReference>